<dbReference type="RefSeq" id="WP_035999269.1">
    <property type="nucleotide sequence ID" value="NZ_CP012747.1"/>
</dbReference>
<evidence type="ECO:0000313" key="5">
    <source>
        <dbReference type="Proteomes" id="UP000019146"/>
    </source>
</evidence>
<gene>
    <name evidence="4" type="ORF">K788_0000938</name>
</gene>
<dbReference type="Gene3D" id="1.20.120.160">
    <property type="entry name" value="HPT domain"/>
    <property type="match status" value="1"/>
</dbReference>
<dbReference type="InterPro" id="IPR036641">
    <property type="entry name" value="HPT_dom_sf"/>
</dbReference>
<dbReference type="EMBL" id="CP012747">
    <property type="protein sequence ID" value="ALL67949.1"/>
    <property type="molecule type" value="Genomic_DNA"/>
</dbReference>
<evidence type="ECO:0000256" key="2">
    <source>
        <dbReference type="PROSITE-ProRule" id="PRU00110"/>
    </source>
</evidence>
<dbReference type="GO" id="GO:0004672">
    <property type="term" value="F:protein kinase activity"/>
    <property type="evidence" value="ECO:0007669"/>
    <property type="project" value="UniProtKB-ARBA"/>
</dbReference>
<evidence type="ECO:0000259" key="3">
    <source>
        <dbReference type="PROSITE" id="PS50894"/>
    </source>
</evidence>
<dbReference type="Pfam" id="PF01627">
    <property type="entry name" value="Hpt"/>
    <property type="match status" value="1"/>
</dbReference>
<keyword evidence="4" id="KW-0808">Transferase</keyword>
<evidence type="ECO:0000256" key="1">
    <source>
        <dbReference type="ARBA" id="ARBA00023012"/>
    </source>
</evidence>
<name>A0A0N7JV15_9BURK</name>
<accession>A0A0N7JV15</accession>
<sequence length="125" mass="13505">MTAACSRHVFDCAADMHVLQQRIDALALGDRTVARDVTSALIETNHATLLYMSAAHHREAWNELGHAAHRLAGSLRMLQCTRETALALQLERAALEHDALTAVALLSGVTQAITALNEQLDALLA</sequence>
<proteinExistence type="predicted"/>
<keyword evidence="4" id="KW-0418">Kinase</keyword>
<protein>
    <submittedName>
        <fullName evidence="4">Histidine kinase</fullName>
    </submittedName>
</protein>
<dbReference type="PROSITE" id="PS50894">
    <property type="entry name" value="HPT"/>
    <property type="match status" value="1"/>
</dbReference>
<dbReference type="GeneID" id="69971722"/>
<evidence type="ECO:0000313" key="4">
    <source>
        <dbReference type="EMBL" id="ALL67949.1"/>
    </source>
</evidence>
<dbReference type="AlphaFoldDB" id="A0A0N7JV15"/>
<dbReference type="Proteomes" id="UP000019146">
    <property type="component" value="Chromosome 2"/>
</dbReference>
<feature type="domain" description="HPt" evidence="3">
    <location>
        <begin position="30"/>
        <end position="123"/>
    </location>
</feature>
<dbReference type="KEGG" id="bcai:K788_0000938"/>
<reference evidence="4 5" key="1">
    <citation type="journal article" date="2014" name="Genome Announc.">
        <title>Draft Genome Sequence of the Haloacid-Degrading Burkholderia caribensis Strain MBA4.</title>
        <authorList>
            <person name="Pan Y."/>
            <person name="Kong K.F."/>
            <person name="Tsang J.S."/>
        </authorList>
    </citation>
    <scope>NUCLEOTIDE SEQUENCE [LARGE SCALE GENOMIC DNA]</scope>
    <source>
        <strain evidence="4 5">MBA4</strain>
    </source>
</reference>
<dbReference type="SUPFAM" id="SSF47226">
    <property type="entry name" value="Histidine-containing phosphotransfer domain, HPT domain"/>
    <property type="match status" value="1"/>
</dbReference>
<keyword evidence="1" id="KW-0902">Two-component regulatory system</keyword>
<dbReference type="InterPro" id="IPR008207">
    <property type="entry name" value="Sig_transdc_His_kin_Hpt_dom"/>
</dbReference>
<dbReference type="GO" id="GO:0000160">
    <property type="term" value="P:phosphorelay signal transduction system"/>
    <property type="evidence" value="ECO:0007669"/>
    <property type="project" value="UniProtKB-KW"/>
</dbReference>
<feature type="modified residue" description="Phosphohistidine" evidence="2">
    <location>
        <position position="69"/>
    </location>
</feature>
<keyword evidence="2" id="KW-0597">Phosphoprotein</keyword>
<organism evidence="4 5">
    <name type="scientific">Paraburkholderia caribensis MBA4</name>
    <dbReference type="NCBI Taxonomy" id="1323664"/>
    <lineage>
        <taxon>Bacteria</taxon>
        <taxon>Pseudomonadati</taxon>
        <taxon>Pseudomonadota</taxon>
        <taxon>Betaproteobacteria</taxon>
        <taxon>Burkholderiales</taxon>
        <taxon>Burkholderiaceae</taxon>
        <taxon>Paraburkholderia</taxon>
    </lineage>
</organism>